<dbReference type="RefSeq" id="WP_344248805.1">
    <property type="nucleotide sequence ID" value="NZ_BAAAPM010000005.1"/>
</dbReference>
<gene>
    <name evidence="1" type="ORF">GCM10009809_25180</name>
</gene>
<evidence type="ECO:0000313" key="2">
    <source>
        <dbReference type="Proteomes" id="UP001501138"/>
    </source>
</evidence>
<dbReference type="Proteomes" id="UP001501138">
    <property type="component" value="Unassembled WGS sequence"/>
</dbReference>
<name>A0ABN2JIJ8_9MICO</name>
<evidence type="ECO:0000313" key="1">
    <source>
        <dbReference type="EMBL" id="GAA1728567.1"/>
    </source>
</evidence>
<accession>A0ABN2JIJ8</accession>
<reference evidence="1 2" key="1">
    <citation type="journal article" date="2019" name="Int. J. Syst. Evol. Microbiol.">
        <title>The Global Catalogue of Microorganisms (GCM) 10K type strain sequencing project: providing services to taxonomists for standard genome sequencing and annotation.</title>
        <authorList>
            <consortium name="The Broad Institute Genomics Platform"/>
            <consortium name="The Broad Institute Genome Sequencing Center for Infectious Disease"/>
            <person name="Wu L."/>
            <person name="Ma J."/>
        </authorList>
    </citation>
    <scope>NUCLEOTIDE SEQUENCE [LARGE SCALE GENOMIC DNA]</scope>
    <source>
        <strain evidence="1 2">JCM 15589</strain>
    </source>
</reference>
<keyword evidence="2" id="KW-1185">Reference proteome</keyword>
<organism evidence="1 2">
    <name type="scientific">Isoptericola hypogeus</name>
    <dbReference type="NCBI Taxonomy" id="300179"/>
    <lineage>
        <taxon>Bacteria</taxon>
        <taxon>Bacillati</taxon>
        <taxon>Actinomycetota</taxon>
        <taxon>Actinomycetes</taxon>
        <taxon>Micrococcales</taxon>
        <taxon>Promicromonosporaceae</taxon>
        <taxon>Isoptericola</taxon>
    </lineage>
</organism>
<comment type="caution">
    <text evidence="1">The sequence shown here is derived from an EMBL/GenBank/DDBJ whole genome shotgun (WGS) entry which is preliminary data.</text>
</comment>
<protein>
    <submittedName>
        <fullName evidence="1">Uncharacterized protein</fullName>
    </submittedName>
</protein>
<proteinExistence type="predicted"/>
<sequence>MIKLFRRKTFLDRVAEALGGRPKRSGDTAVKSGLIALGSVAGVTAASAVASAVRKRQDQEGQGDQDDRS</sequence>
<dbReference type="EMBL" id="BAAAPM010000005">
    <property type="protein sequence ID" value="GAA1728567.1"/>
    <property type="molecule type" value="Genomic_DNA"/>
</dbReference>